<dbReference type="OrthoDB" id="9779457at2"/>
<feature type="domain" description="4Fe-4S ferredoxin-type" evidence="5">
    <location>
        <begin position="66"/>
        <end position="98"/>
    </location>
</feature>
<protein>
    <submittedName>
        <fullName evidence="6">4Fe-4S ferredoxin</fullName>
    </submittedName>
</protein>
<dbReference type="PROSITE" id="PS51379">
    <property type="entry name" value="4FE4S_FER_2"/>
    <property type="match status" value="2"/>
</dbReference>
<gene>
    <name evidence="6" type="ORF">ADN01_07435</name>
</gene>
<keyword evidence="4" id="KW-0411">Iron-sulfur</keyword>
<accession>A0A0P6Y2S0</accession>
<dbReference type="Proteomes" id="UP000050501">
    <property type="component" value="Unassembled WGS sequence"/>
</dbReference>
<dbReference type="GO" id="GO:0046872">
    <property type="term" value="F:metal ion binding"/>
    <property type="evidence" value="ECO:0007669"/>
    <property type="project" value="UniProtKB-KW"/>
</dbReference>
<evidence type="ECO:0000313" key="6">
    <source>
        <dbReference type="EMBL" id="KPL83548.1"/>
    </source>
</evidence>
<sequence length="239" mass="26890">MAEVTEEKMKWGMAIDLDVCTGCNACVTACAMENNIPFTGEDESGYGRGLHWIRIQRYWHGDYPEIKPDYSPMLCQQCGNAPCEPVCPVFAAVHSEEEQINLQVYNRCIGTRYCANNCPYLSRVFNWFDYEIPEPMAYYLNPSVTVRRRGVMEKCTFCVQRIHAGQEQAKAEGRPVQDGDIVPACAQACPTDAIIFGDLSDPQSRVSQMARSQRSFRQLEELGTEPRVIYLKGGGQYGG</sequence>
<comment type="caution">
    <text evidence="6">The sequence shown here is derived from an EMBL/GenBank/DDBJ whole genome shotgun (WGS) entry which is preliminary data.</text>
</comment>
<dbReference type="EMBL" id="LGCM01000029">
    <property type="protein sequence ID" value="KPL83548.1"/>
    <property type="molecule type" value="Genomic_DNA"/>
</dbReference>
<name>A0A0P6Y2S0_9CHLR</name>
<dbReference type="Pfam" id="PF12838">
    <property type="entry name" value="Fer4_7"/>
    <property type="match status" value="2"/>
</dbReference>
<evidence type="ECO:0000256" key="4">
    <source>
        <dbReference type="ARBA" id="ARBA00023014"/>
    </source>
</evidence>
<dbReference type="STRING" id="229921.ADN01_07435"/>
<dbReference type="Gene3D" id="3.30.70.20">
    <property type="match status" value="2"/>
</dbReference>
<dbReference type="PANTHER" id="PTHR43177">
    <property type="entry name" value="PROTEIN NRFC"/>
    <property type="match status" value="1"/>
</dbReference>
<reference evidence="6 7" key="1">
    <citation type="submission" date="2015-07" db="EMBL/GenBank/DDBJ databases">
        <title>Genome sequence of Levilinea saccharolytica DSM 16555.</title>
        <authorList>
            <person name="Hemp J."/>
            <person name="Ward L.M."/>
            <person name="Pace L.A."/>
            <person name="Fischer W.W."/>
        </authorList>
    </citation>
    <scope>NUCLEOTIDE SEQUENCE [LARGE SCALE GENOMIC DNA]</scope>
    <source>
        <strain evidence="6 7">KIBI-1</strain>
    </source>
</reference>
<dbReference type="RefSeq" id="WP_062418783.1">
    <property type="nucleotide sequence ID" value="NZ_DF967974.1"/>
</dbReference>
<keyword evidence="2" id="KW-0479">Metal-binding</keyword>
<feature type="domain" description="4Fe-4S ferredoxin-type" evidence="5">
    <location>
        <begin position="11"/>
        <end position="41"/>
    </location>
</feature>
<proteinExistence type="predicted"/>
<dbReference type="SUPFAM" id="SSF54862">
    <property type="entry name" value="4Fe-4S ferredoxins"/>
    <property type="match status" value="1"/>
</dbReference>
<dbReference type="PATRIC" id="fig|229921.5.peg.685"/>
<keyword evidence="7" id="KW-1185">Reference proteome</keyword>
<evidence type="ECO:0000313" key="7">
    <source>
        <dbReference type="Proteomes" id="UP000050501"/>
    </source>
</evidence>
<evidence type="ECO:0000259" key="5">
    <source>
        <dbReference type="PROSITE" id="PS51379"/>
    </source>
</evidence>
<evidence type="ECO:0000256" key="1">
    <source>
        <dbReference type="ARBA" id="ARBA00022485"/>
    </source>
</evidence>
<dbReference type="PANTHER" id="PTHR43177:SF3">
    <property type="entry name" value="PROTEIN NRFC HOMOLOG"/>
    <property type="match status" value="1"/>
</dbReference>
<dbReference type="GO" id="GO:0051539">
    <property type="term" value="F:4 iron, 4 sulfur cluster binding"/>
    <property type="evidence" value="ECO:0007669"/>
    <property type="project" value="UniProtKB-KW"/>
</dbReference>
<dbReference type="AlphaFoldDB" id="A0A0P6Y2S0"/>
<evidence type="ECO:0000256" key="2">
    <source>
        <dbReference type="ARBA" id="ARBA00022723"/>
    </source>
</evidence>
<organism evidence="6 7">
    <name type="scientific">Levilinea saccharolytica</name>
    <dbReference type="NCBI Taxonomy" id="229921"/>
    <lineage>
        <taxon>Bacteria</taxon>
        <taxon>Bacillati</taxon>
        <taxon>Chloroflexota</taxon>
        <taxon>Anaerolineae</taxon>
        <taxon>Anaerolineales</taxon>
        <taxon>Anaerolineaceae</taxon>
        <taxon>Levilinea</taxon>
    </lineage>
</organism>
<keyword evidence="1" id="KW-0004">4Fe-4S</keyword>
<evidence type="ECO:0000256" key="3">
    <source>
        <dbReference type="ARBA" id="ARBA00023004"/>
    </source>
</evidence>
<dbReference type="InterPro" id="IPR050954">
    <property type="entry name" value="ET_IronSulfur_Cluster-Binding"/>
</dbReference>
<keyword evidence="3" id="KW-0408">Iron</keyword>
<dbReference type="InterPro" id="IPR017896">
    <property type="entry name" value="4Fe4S_Fe-S-bd"/>
</dbReference>
<dbReference type="CDD" id="cd10551">
    <property type="entry name" value="PsrB"/>
    <property type="match status" value="1"/>
</dbReference>